<evidence type="ECO:0000256" key="1">
    <source>
        <dbReference type="ARBA" id="ARBA00001971"/>
    </source>
</evidence>
<dbReference type="InterPro" id="IPR036396">
    <property type="entry name" value="Cyt_P450_sf"/>
</dbReference>
<evidence type="ECO:0000256" key="9">
    <source>
        <dbReference type="ARBA" id="ARBA00023002"/>
    </source>
</evidence>
<keyword evidence="9" id="KW-0560">Oxidoreductase</keyword>
<dbReference type="Pfam" id="PF00067">
    <property type="entry name" value="p450"/>
    <property type="match status" value="1"/>
</dbReference>
<evidence type="ECO:0000313" key="16">
    <source>
        <dbReference type="Proteomes" id="UP000308730"/>
    </source>
</evidence>
<reference evidence="15 16" key="1">
    <citation type="submission" date="2019-02" db="EMBL/GenBank/DDBJ databases">
        <title>Genome sequencing of the rare red list fungi Antrodiella citrinella (Flaviporus citrinellus).</title>
        <authorList>
            <person name="Buettner E."/>
            <person name="Kellner H."/>
        </authorList>
    </citation>
    <scope>NUCLEOTIDE SEQUENCE [LARGE SCALE GENOMIC DNA]</scope>
    <source>
        <strain evidence="15 16">DSM 108506</strain>
    </source>
</reference>
<dbReference type="OrthoDB" id="1470350at2759"/>
<keyword evidence="7 13" id="KW-0479">Metal-binding</keyword>
<keyword evidence="8 14" id="KW-1133">Transmembrane helix</keyword>
<dbReference type="InterPro" id="IPR050364">
    <property type="entry name" value="Cytochrome_P450_fung"/>
</dbReference>
<dbReference type="GO" id="GO:0004497">
    <property type="term" value="F:monooxygenase activity"/>
    <property type="evidence" value="ECO:0007669"/>
    <property type="project" value="UniProtKB-KW"/>
</dbReference>
<comment type="subcellular location">
    <subcellularLocation>
        <location evidence="2">Membrane</location>
    </subcellularLocation>
</comment>
<keyword evidence="12 14" id="KW-0472">Membrane</keyword>
<evidence type="ECO:0000256" key="12">
    <source>
        <dbReference type="ARBA" id="ARBA00023136"/>
    </source>
</evidence>
<keyword evidence="5 13" id="KW-0349">Heme</keyword>
<dbReference type="PANTHER" id="PTHR46300:SF2">
    <property type="entry name" value="CYTOCHROME P450 MONOOXYGENASE ALNH-RELATED"/>
    <property type="match status" value="1"/>
</dbReference>
<proteinExistence type="inferred from homology"/>
<dbReference type="SUPFAM" id="SSF48264">
    <property type="entry name" value="Cytochrome P450"/>
    <property type="match status" value="1"/>
</dbReference>
<dbReference type="Gene3D" id="1.10.630.10">
    <property type="entry name" value="Cytochrome P450"/>
    <property type="match status" value="1"/>
</dbReference>
<comment type="cofactor">
    <cofactor evidence="1 13">
        <name>heme</name>
        <dbReference type="ChEBI" id="CHEBI:30413"/>
    </cofactor>
</comment>
<dbReference type="InterPro" id="IPR001128">
    <property type="entry name" value="Cyt_P450"/>
</dbReference>
<evidence type="ECO:0000256" key="7">
    <source>
        <dbReference type="ARBA" id="ARBA00022723"/>
    </source>
</evidence>
<comment type="pathway">
    <text evidence="3">Secondary metabolite biosynthesis.</text>
</comment>
<dbReference type="PANTHER" id="PTHR46300">
    <property type="entry name" value="P450, PUTATIVE (EUROFUNG)-RELATED-RELATED"/>
    <property type="match status" value="1"/>
</dbReference>
<dbReference type="PRINTS" id="PR00385">
    <property type="entry name" value="P450"/>
</dbReference>
<keyword evidence="16" id="KW-1185">Reference proteome</keyword>
<sequence length="537" mass="60484">MNSTTNSLPWATPILVLATVDDGSNFNDAFHMTIASVAVITVLLVGSLSLWRTTSDHCIPSGPWGLPILGSFPFLTNYPELTLDHWAKKFGPIYSLKLGNQLFVVLSDPGVVKDIMITNGAIFSSRRNMFIKAQTILKGRAITSSGYTDRWRRHRRIAAAFFQPRVIDAYNGDIDIEAASMIKCMYEASCGGAVSINPARHAGRYFMNNMLTITFGMRTHSYDDPMVVEVLRMSREFMNCTGPLSNLIDYVGFLQYIPTSMRSRGRKLHSDFKKTYGDLIRNIDAKMKQGACVSHCLTKTMLEIREKEGLDELDMTMLASAFMVAGVETPAGIISWFIALVSTRPEIQAKAHAELNSVVGRKRMPSIDDLENLTYCRSIIKEVERFRNPFWLGTPHASTEDFQYNGYYIPKDTVVICNTYTMHFNAQRYPDPFVFNPDRYADDILSSSESSNLPDPYQRDHWMYGVGRRICPGSAFADRSLLLAISRLLWAFQISEVLGEPIDLTEYDGLSGRSPLPYNAMFRPRHNVSAILENVPL</sequence>
<evidence type="ECO:0000256" key="3">
    <source>
        <dbReference type="ARBA" id="ARBA00005179"/>
    </source>
</evidence>
<dbReference type="GO" id="GO:0005506">
    <property type="term" value="F:iron ion binding"/>
    <property type="evidence" value="ECO:0007669"/>
    <property type="project" value="InterPro"/>
</dbReference>
<evidence type="ECO:0000256" key="5">
    <source>
        <dbReference type="ARBA" id="ARBA00022617"/>
    </source>
</evidence>
<accession>A0A4S4N4E1</accession>
<dbReference type="PRINTS" id="PR00463">
    <property type="entry name" value="EP450I"/>
</dbReference>
<dbReference type="EMBL" id="SGPM01000016">
    <property type="protein sequence ID" value="THH32711.1"/>
    <property type="molecule type" value="Genomic_DNA"/>
</dbReference>
<dbReference type="GO" id="GO:0016705">
    <property type="term" value="F:oxidoreductase activity, acting on paired donors, with incorporation or reduction of molecular oxygen"/>
    <property type="evidence" value="ECO:0007669"/>
    <property type="project" value="InterPro"/>
</dbReference>
<organism evidence="15 16">
    <name type="scientific">Antrodiella citrinella</name>
    <dbReference type="NCBI Taxonomy" id="2447956"/>
    <lineage>
        <taxon>Eukaryota</taxon>
        <taxon>Fungi</taxon>
        <taxon>Dikarya</taxon>
        <taxon>Basidiomycota</taxon>
        <taxon>Agaricomycotina</taxon>
        <taxon>Agaricomycetes</taxon>
        <taxon>Polyporales</taxon>
        <taxon>Steccherinaceae</taxon>
        <taxon>Antrodiella</taxon>
    </lineage>
</organism>
<evidence type="ECO:0000256" key="2">
    <source>
        <dbReference type="ARBA" id="ARBA00004370"/>
    </source>
</evidence>
<feature type="transmembrane region" description="Helical" evidence="14">
    <location>
        <begin position="315"/>
        <end position="338"/>
    </location>
</feature>
<comment type="caution">
    <text evidence="15">The sequence shown here is derived from an EMBL/GenBank/DDBJ whole genome shotgun (WGS) entry which is preliminary data.</text>
</comment>
<evidence type="ECO:0000256" key="13">
    <source>
        <dbReference type="PIRSR" id="PIRSR602401-1"/>
    </source>
</evidence>
<dbReference type="CDD" id="cd11065">
    <property type="entry name" value="CYP64-like"/>
    <property type="match status" value="1"/>
</dbReference>
<gene>
    <name evidence="15" type="ORF">EUX98_g1430</name>
</gene>
<keyword evidence="10 13" id="KW-0408">Iron</keyword>
<protein>
    <recommendedName>
        <fullName evidence="17">Cytochrome P450</fullName>
    </recommendedName>
</protein>
<evidence type="ECO:0000256" key="6">
    <source>
        <dbReference type="ARBA" id="ARBA00022692"/>
    </source>
</evidence>
<dbReference type="GO" id="GO:0016020">
    <property type="term" value="C:membrane"/>
    <property type="evidence" value="ECO:0007669"/>
    <property type="project" value="UniProtKB-SubCell"/>
</dbReference>
<feature type="transmembrane region" description="Helical" evidence="14">
    <location>
        <begin position="29"/>
        <end position="51"/>
    </location>
</feature>
<keyword evidence="6 14" id="KW-0812">Transmembrane</keyword>
<evidence type="ECO:0000256" key="14">
    <source>
        <dbReference type="SAM" id="Phobius"/>
    </source>
</evidence>
<comment type="similarity">
    <text evidence="4">Belongs to the cytochrome P450 family.</text>
</comment>
<evidence type="ECO:0000256" key="11">
    <source>
        <dbReference type="ARBA" id="ARBA00023033"/>
    </source>
</evidence>
<feature type="binding site" description="axial binding residue" evidence="13">
    <location>
        <position position="471"/>
    </location>
    <ligand>
        <name>heme</name>
        <dbReference type="ChEBI" id="CHEBI:30413"/>
    </ligand>
    <ligandPart>
        <name>Fe</name>
        <dbReference type="ChEBI" id="CHEBI:18248"/>
    </ligandPart>
</feature>
<name>A0A4S4N4E1_9APHY</name>
<evidence type="ECO:0000313" key="15">
    <source>
        <dbReference type="EMBL" id="THH32711.1"/>
    </source>
</evidence>
<dbReference type="AlphaFoldDB" id="A0A4S4N4E1"/>
<dbReference type="InterPro" id="IPR002401">
    <property type="entry name" value="Cyt_P450_E_grp-I"/>
</dbReference>
<evidence type="ECO:0000256" key="4">
    <source>
        <dbReference type="ARBA" id="ARBA00010617"/>
    </source>
</evidence>
<evidence type="ECO:0008006" key="17">
    <source>
        <dbReference type="Google" id="ProtNLM"/>
    </source>
</evidence>
<evidence type="ECO:0000256" key="8">
    <source>
        <dbReference type="ARBA" id="ARBA00022989"/>
    </source>
</evidence>
<dbReference type="GO" id="GO:0020037">
    <property type="term" value="F:heme binding"/>
    <property type="evidence" value="ECO:0007669"/>
    <property type="project" value="InterPro"/>
</dbReference>
<dbReference type="Proteomes" id="UP000308730">
    <property type="component" value="Unassembled WGS sequence"/>
</dbReference>
<keyword evidence="11" id="KW-0503">Monooxygenase</keyword>
<evidence type="ECO:0000256" key="10">
    <source>
        <dbReference type="ARBA" id="ARBA00023004"/>
    </source>
</evidence>